<dbReference type="GO" id="GO:0005737">
    <property type="term" value="C:cytoplasm"/>
    <property type="evidence" value="ECO:0007669"/>
    <property type="project" value="UniProtKB-SubCell"/>
</dbReference>
<comment type="caution">
    <text evidence="7">The sequence shown here is derived from an EMBL/GenBank/DDBJ whole genome shotgun (WGS) entry which is preliminary data.</text>
</comment>
<evidence type="ECO:0000256" key="6">
    <source>
        <dbReference type="HAMAP-Rule" id="MF_01007"/>
    </source>
</evidence>
<keyword evidence="2 6" id="KW-0698">rRNA processing</keyword>
<dbReference type="Gene3D" id="3.40.50.150">
    <property type="entry name" value="Vaccinia Virus protein VP39"/>
    <property type="match status" value="1"/>
</dbReference>
<dbReference type="EC" id="2.1.1.199" evidence="6"/>
<evidence type="ECO:0000256" key="3">
    <source>
        <dbReference type="ARBA" id="ARBA00022603"/>
    </source>
</evidence>
<keyword evidence="5 6" id="KW-0949">S-adenosyl-L-methionine</keyword>
<evidence type="ECO:0000313" key="7">
    <source>
        <dbReference type="EMBL" id="OGZ84712.1"/>
    </source>
</evidence>
<keyword evidence="6" id="KW-0963">Cytoplasm</keyword>
<feature type="binding site" evidence="6">
    <location>
        <position position="99"/>
    </location>
    <ligand>
        <name>S-adenosyl-L-methionine</name>
        <dbReference type="ChEBI" id="CHEBI:59789"/>
    </ligand>
</feature>
<evidence type="ECO:0000313" key="8">
    <source>
        <dbReference type="Proteomes" id="UP000177751"/>
    </source>
</evidence>
<feature type="binding site" evidence="6">
    <location>
        <position position="51"/>
    </location>
    <ligand>
        <name>S-adenosyl-L-methionine</name>
        <dbReference type="ChEBI" id="CHEBI:59789"/>
    </ligand>
</feature>
<dbReference type="PIRSF" id="PIRSF004486">
    <property type="entry name" value="MraW"/>
    <property type="match status" value="1"/>
</dbReference>
<dbReference type="EMBL" id="MHPP01000014">
    <property type="protein sequence ID" value="OGZ84712.1"/>
    <property type="molecule type" value="Genomic_DNA"/>
</dbReference>
<comment type="similarity">
    <text evidence="1 6">Belongs to the methyltransferase superfamily. RsmH family.</text>
</comment>
<dbReference type="GO" id="GO:0071424">
    <property type="term" value="F:rRNA (cytosine-N4-)-methyltransferase activity"/>
    <property type="evidence" value="ECO:0007669"/>
    <property type="project" value="UniProtKB-UniRule"/>
</dbReference>
<dbReference type="SUPFAM" id="SSF81799">
    <property type="entry name" value="Putative methyltransferase TM0872, insert domain"/>
    <property type="match status" value="1"/>
</dbReference>
<keyword evidence="4 6" id="KW-0808">Transferase</keyword>
<dbReference type="PANTHER" id="PTHR11265:SF0">
    <property type="entry name" value="12S RRNA N4-METHYLCYTIDINE METHYLTRANSFERASE"/>
    <property type="match status" value="1"/>
</dbReference>
<dbReference type="AlphaFoldDB" id="A0A1G2JCC6"/>
<dbReference type="PANTHER" id="PTHR11265">
    <property type="entry name" value="S-ADENOSYL-METHYLTRANSFERASE MRAW"/>
    <property type="match status" value="1"/>
</dbReference>
<dbReference type="InterPro" id="IPR002903">
    <property type="entry name" value="RsmH"/>
</dbReference>
<evidence type="ECO:0000256" key="1">
    <source>
        <dbReference type="ARBA" id="ARBA00010396"/>
    </source>
</evidence>
<feature type="binding site" evidence="6">
    <location>
        <position position="106"/>
    </location>
    <ligand>
        <name>S-adenosyl-L-methionine</name>
        <dbReference type="ChEBI" id="CHEBI:59789"/>
    </ligand>
</feature>
<reference evidence="7 8" key="1">
    <citation type="journal article" date="2016" name="Nat. Commun.">
        <title>Thousands of microbial genomes shed light on interconnected biogeochemical processes in an aquifer system.</title>
        <authorList>
            <person name="Anantharaman K."/>
            <person name="Brown C.T."/>
            <person name="Hug L.A."/>
            <person name="Sharon I."/>
            <person name="Castelle C.J."/>
            <person name="Probst A.J."/>
            <person name="Thomas B.C."/>
            <person name="Singh A."/>
            <person name="Wilkins M.J."/>
            <person name="Karaoz U."/>
            <person name="Brodie E.L."/>
            <person name="Williams K.H."/>
            <person name="Hubbard S.S."/>
            <person name="Banfield J.F."/>
        </authorList>
    </citation>
    <scope>NUCLEOTIDE SEQUENCE [LARGE SCALE GENOMIC DNA]</scope>
</reference>
<feature type="binding site" evidence="6">
    <location>
        <begin position="31"/>
        <end position="33"/>
    </location>
    <ligand>
        <name>S-adenosyl-L-methionine</name>
        <dbReference type="ChEBI" id="CHEBI:59789"/>
    </ligand>
</feature>
<accession>A0A1G2JCC6</accession>
<dbReference type="STRING" id="1802229.A2401_01545"/>
<dbReference type="Gene3D" id="1.10.150.170">
    <property type="entry name" value="Putative methyltransferase TM0872, insert domain"/>
    <property type="match status" value="1"/>
</dbReference>
<dbReference type="HAMAP" id="MF_01007">
    <property type="entry name" value="16SrRNA_methyltr_H"/>
    <property type="match status" value="1"/>
</dbReference>
<proteinExistence type="inferred from homology"/>
<evidence type="ECO:0000256" key="5">
    <source>
        <dbReference type="ARBA" id="ARBA00022691"/>
    </source>
</evidence>
<dbReference type="NCBIfam" id="TIGR00006">
    <property type="entry name" value="16S rRNA (cytosine(1402)-N(4))-methyltransferase RsmH"/>
    <property type="match status" value="1"/>
</dbReference>
<feature type="binding site" evidence="6">
    <location>
        <position position="78"/>
    </location>
    <ligand>
        <name>S-adenosyl-L-methionine</name>
        <dbReference type="ChEBI" id="CHEBI:59789"/>
    </ligand>
</feature>
<evidence type="ECO:0000256" key="2">
    <source>
        <dbReference type="ARBA" id="ARBA00022552"/>
    </source>
</evidence>
<dbReference type="Pfam" id="PF01795">
    <property type="entry name" value="Methyltransf_5"/>
    <property type="match status" value="1"/>
</dbReference>
<comment type="catalytic activity">
    <reaction evidence="6">
        <text>cytidine(1402) in 16S rRNA + S-adenosyl-L-methionine = N(4)-methylcytidine(1402) in 16S rRNA + S-adenosyl-L-homocysteine + H(+)</text>
        <dbReference type="Rhea" id="RHEA:42928"/>
        <dbReference type="Rhea" id="RHEA-COMP:10286"/>
        <dbReference type="Rhea" id="RHEA-COMP:10287"/>
        <dbReference type="ChEBI" id="CHEBI:15378"/>
        <dbReference type="ChEBI" id="CHEBI:57856"/>
        <dbReference type="ChEBI" id="CHEBI:59789"/>
        <dbReference type="ChEBI" id="CHEBI:74506"/>
        <dbReference type="ChEBI" id="CHEBI:82748"/>
        <dbReference type="EC" id="2.1.1.199"/>
    </reaction>
</comment>
<name>A0A1G2JCC6_9BACT</name>
<sequence>MKHIPVLTKEVLEALNPKPNENFIDCTVGQGGHAKLILEKTGPNGKLLGIDLDPEQIKNCKELLKVFENRLFLVNDSYANLEDILKNNNFEKISGVLLDLGMSSWQLEESGKGFSFQADQPLDMRYDQKRNDLTAEIIVNEWLEEKIEKIISEYGEEKFSRKIAKKIIDQRNPSTGSGQRIKTTFELVEIIKDATPSFYWHSKIHYATRTFQALRIAVNGELDSLQKALPQIISILRPGGRIAVISFHSLEDRIAKQFLRNKEKEGLLKILTKKPVIALDNEHRDNPRARSAKLRVAIKL</sequence>
<dbReference type="InterPro" id="IPR029063">
    <property type="entry name" value="SAM-dependent_MTases_sf"/>
</dbReference>
<keyword evidence="3 6" id="KW-0489">Methyltransferase</keyword>
<gene>
    <name evidence="6" type="primary">rsmH</name>
    <name evidence="7" type="ORF">A2401_01545</name>
</gene>
<dbReference type="Proteomes" id="UP000177751">
    <property type="component" value="Unassembled WGS sequence"/>
</dbReference>
<comment type="function">
    <text evidence="6">Specifically methylates the N4 position of cytidine in position 1402 (C1402) of 16S rRNA.</text>
</comment>
<dbReference type="InterPro" id="IPR023397">
    <property type="entry name" value="SAM-dep_MeTrfase_MraW_recog"/>
</dbReference>
<organism evidence="7 8">
    <name type="scientific">Candidatus Staskawiczbacteria bacterium RIFOXYC1_FULL_38_18</name>
    <dbReference type="NCBI Taxonomy" id="1802229"/>
    <lineage>
        <taxon>Bacteria</taxon>
        <taxon>Candidatus Staskawicziibacteriota</taxon>
    </lineage>
</organism>
<comment type="subcellular location">
    <subcellularLocation>
        <location evidence="6">Cytoplasm</location>
    </subcellularLocation>
</comment>
<evidence type="ECO:0000256" key="4">
    <source>
        <dbReference type="ARBA" id="ARBA00022679"/>
    </source>
</evidence>
<protein>
    <recommendedName>
        <fullName evidence="6">Ribosomal RNA small subunit methyltransferase H</fullName>
        <ecNumber evidence="6">2.1.1.199</ecNumber>
    </recommendedName>
    <alternativeName>
        <fullName evidence="6">16S rRNA m(4)C1402 methyltransferase</fullName>
    </alternativeName>
    <alternativeName>
        <fullName evidence="6">rRNA (cytosine-N(4)-)-methyltransferase RsmH</fullName>
    </alternativeName>
</protein>
<dbReference type="SUPFAM" id="SSF53335">
    <property type="entry name" value="S-adenosyl-L-methionine-dependent methyltransferases"/>
    <property type="match status" value="1"/>
</dbReference>
<dbReference type="GO" id="GO:0070475">
    <property type="term" value="P:rRNA base methylation"/>
    <property type="evidence" value="ECO:0007669"/>
    <property type="project" value="UniProtKB-UniRule"/>
</dbReference>